<feature type="region of interest" description="Disordered" evidence="1">
    <location>
        <begin position="187"/>
        <end position="220"/>
    </location>
</feature>
<comment type="caution">
    <text evidence="2">The sequence shown here is derived from an EMBL/GenBank/DDBJ whole genome shotgun (WGS) entry which is preliminary data.</text>
</comment>
<feature type="compositionally biased region" description="Polar residues" evidence="1">
    <location>
        <begin position="187"/>
        <end position="208"/>
    </location>
</feature>
<evidence type="ECO:0000313" key="2">
    <source>
        <dbReference type="EMBL" id="KAF6829950.1"/>
    </source>
</evidence>
<keyword evidence="3" id="KW-1185">Reference proteome</keyword>
<dbReference type="AlphaFoldDB" id="A0A8H6KF56"/>
<accession>A0A8H6KF56</accession>
<evidence type="ECO:0000256" key="1">
    <source>
        <dbReference type="SAM" id="MobiDB-lite"/>
    </source>
</evidence>
<sequence>MHRQRSIRDAVGRVVSHPETSTPTLAVGNIHFVAALQATDCRLQPTENGFFDVTLLFFESGISQVPEPRRILGGDRRRHHLGYLDQVALHARLHLTVGSRNSPVRSALLTAVGDHVYGGGGLWQAVAHRPPRRHSIDWRLGEGTSVAVVVATQSPQINILLMVATCEHVESTFPFQRMETRSRHLTTTSSIGMSHSQRQEDVNISNSQPHRRAHFEKSPGSALTCRGIPASLAGWHAFGQNNVCSPRSRAHRRP</sequence>
<dbReference type="EMBL" id="WIGM01000297">
    <property type="protein sequence ID" value="KAF6829950.1"/>
    <property type="molecule type" value="Genomic_DNA"/>
</dbReference>
<protein>
    <submittedName>
        <fullName evidence="2">Uncharacterized protein</fullName>
    </submittedName>
</protein>
<gene>
    <name evidence="2" type="ORF">CMUS01_07946</name>
</gene>
<proteinExistence type="predicted"/>
<dbReference type="Proteomes" id="UP000639643">
    <property type="component" value="Unassembled WGS sequence"/>
</dbReference>
<reference evidence="2" key="1">
    <citation type="journal article" date="2020" name="Phytopathology">
        <title>Genome Sequence Resources of Colletotrichum truncatum, C. plurivorum, C. musicola, and C. sojae: Four Species Pathogenic to Soybean (Glycine max).</title>
        <authorList>
            <person name="Rogerio F."/>
            <person name="Boufleur T.R."/>
            <person name="Ciampi-Guillardi M."/>
            <person name="Sukno S.A."/>
            <person name="Thon M.R."/>
            <person name="Massola Junior N.S."/>
            <person name="Baroncelli R."/>
        </authorList>
    </citation>
    <scope>NUCLEOTIDE SEQUENCE</scope>
    <source>
        <strain evidence="2">LFN0074</strain>
    </source>
</reference>
<evidence type="ECO:0000313" key="3">
    <source>
        <dbReference type="Proteomes" id="UP000639643"/>
    </source>
</evidence>
<name>A0A8H6KF56_9PEZI</name>
<organism evidence="2 3">
    <name type="scientific">Colletotrichum musicola</name>
    <dbReference type="NCBI Taxonomy" id="2175873"/>
    <lineage>
        <taxon>Eukaryota</taxon>
        <taxon>Fungi</taxon>
        <taxon>Dikarya</taxon>
        <taxon>Ascomycota</taxon>
        <taxon>Pezizomycotina</taxon>
        <taxon>Sordariomycetes</taxon>
        <taxon>Hypocreomycetidae</taxon>
        <taxon>Glomerellales</taxon>
        <taxon>Glomerellaceae</taxon>
        <taxon>Colletotrichum</taxon>
        <taxon>Colletotrichum orchidearum species complex</taxon>
    </lineage>
</organism>